<feature type="transmembrane region" description="Helical" evidence="1">
    <location>
        <begin position="66"/>
        <end position="83"/>
    </location>
</feature>
<feature type="transmembrane region" description="Helical" evidence="1">
    <location>
        <begin position="118"/>
        <end position="137"/>
    </location>
</feature>
<dbReference type="PANTHER" id="PTHR22911:SF79">
    <property type="entry name" value="MOBA-LIKE NTP TRANSFERASE DOMAIN-CONTAINING PROTEIN"/>
    <property type="match status" value="1"/>
</dbReference>
<dbReference type="Proteomes" id="UP000837803">
    <property type="component" value="Unassembled WGS sequence"/>
</dbReference>
<dbReference type="SUPFAM" id="SSF103481">
    <property type="entry name" value="Multidrug resistance efflux transporter EmrE"/>
    <property type="match status" value="1"/>
</dbReference>
<feature type="domain" description="EamA" evidence="2">
    <location>
        <begin position="146"/>
        <end position="280"/>
    </location>
</feature>
<gene>
    <name evidence="3" type="ORF">LEM8419_02713</name>
</gene>
<dbReference type="RefSeq" id="WP_238751661.1">
    <property type="nucleotide sequence ID" value="NZ_CAKLPZ010000003.1"/>
</dbReference>
<feature type="domain" description="EamA" evidence="2">
    <location>
        <begin position="12"/>
        <end position="137"/>
    </location>
</feature>
<dbReference type="EMBL" id="CAKLPZ010000003">
    <property type="protein sequence ID" value="CAH1001806.1"/>
    <property type="molecule type" value="Genomic_DNA"/>
</dbReference>
<sequence length="299" mass="33381">MAYSEQRAYLELHLAVFLWGFTAILGDLIQLSALNLVWWRVFLTSLSLVFFVRIGKIVREVGLRRFLLLAGIGTIVALHWVTFYGSIKLANASIALVCMATTSLFSSILEPLIVKRPFVWYELLLGVFILPGIWLIVDGVDAGMNIGILVGLLSAALVSVFTSLNKKYIGSSDPLRITFIELGAATLFLAPFLYSLGGDKFWPSPLDWVYLLVLALLCTTLTFFLSLRALHKLSAFASNLTVNLEPVYGIFLAYFLLDDAQELSPNFYWGTALILVAVFGYTAAMRLLRRRRSKLLIQP</sequence>
<evidence type="ECO:0000313" key="3">
    <source>
        <dbReference type="EMBL" id="CAH1001806.1"/>
    </source>
</evidence>
<feature type="transmembrane region" description="Helical" evidence="1">
    <location>
        <begin position="37"/>
        <end position="54"/>
    </location>
</feature>
<keyword evidence="1" id="KW-0812">Transmembrane</keyword>
<dbReference type="InterPro" id="IPR037185">
    <property type="entry name" value="EmrE-like"/>
</dbReference>
<feature type="transmembrane region" description="Helical" evidence="1">
    <location>
        <begin position="89"/>
        <end position="109"/>
    </location>
</feature>
<feature type="transmembrane region" description="Helical" evidence="1">
    <location>
        <begin position="208"/>
        <end position="227"/>
    </location>
</feature>
<organism evidence="3 4">
    <name type="scientific">Neolewinella maritima</name>
    <dbReference type="NCBI Taxonomy" id="1383882"/>
    <lineage>
        <taxon>Bacteria</taxon>
        <taxon>Pseudomonadati</taxon>
        <taxon>Bacteroidota</taxon>
        <taxon>Saprospiria</taxon>
        <taxon>Saprospirales</taxon>
        <taxon>Lewinellaceae</taxon>
        <taxon>Neolewinella</taxon>
    </lineage>
</organism>
<feature type="transmembrane region" description="Helical" evidence="1">
    <location>
        <begin position="12"/>
        <end position="31"/>
    </location>
</feature>
<evidence type="ECO:0000256" key="1">
    <source>
        <dbReference type="SAM" id="Phobius"/>
    </source>
</evidence>
<keyword evidence="1" id="KW-1133">Transmembrane helix</keyword>
<feature type="transmembrane region" description="Helical" evidence="1">
    <location>
        <begin position="177"/>
        <end position="196"/>
    </location>
</feature>
<reference evidence="3" key="1">
    <citation type="submission" date="2021-12" db="EMBL/GenBank/DDBJ databases">
        <authorList>
            <person name="Rodrigo-Torres L."/>
            <person name="Arahal R. D."/>
            <person name="Lucena T."/>
        </authorList>
    </citation>
    <scope>NUCLEOTIDE SEQUENCE</scope>
    <source>
        <strain evidence="3">CECT 8419</strain>
    </source>
</reference>
<accession>A0ABM9B399</accession>
<feature type="transmembrane region" description="Helical" evidence="1">
    <location>
        <begin position="267"/>
        <end position="288"/>
    </location>
</feature>
<keyword evidence="4" id="KW-1185">Reference proteome</keyword>
<dbReference type="Pfam" id="PF00892">
    <property type="entry name" value="EamA"/>
    <property type="match status" value="2"/>
</dbReference>
<comment type="caution">
    <text evidence="3">The sequence shown here is derived from an EMBL/GenBank/DDBJ whole genome shotgun (WGS) entry which is preliminary data.</text>
</comment>
<name>A0ABM9B399_9BACT</name>
<keyword evidence="1" id="KW-0472">Membrane</keyword>
<feature type="transmembrane region" description="Helical" evidence="1">
    <location>
        <begin position="234"/>
        <end position="255"/>
    </location>
</feature>
<evidence type="ECO:0000259" key="2">
    <source>
        <dbReference type="Pfam" id="PF00892"/>
    </source>
</evidence>
<evidence type="ECO:0000313" key="4">
    <source>
        <dbReference type="Proteomes" id="UP000837803"/>
    </source>
</evidence>
<dbReference type="PANTHER" id="PTHR22911">
    <property type="entry name" value="ACYL-MALONYL CONDENSING ENZYME-RELATED"/>
    <property type="match status" value="1"/>
</dbReference>
<feature type="transmembrane region" description="Helical" evidence="1">
    <location>
        <begin position="143"/>
        <end position="165"/>
    </location>
</feature>
<dbReference type="InterPro" id="IPR000620">
    <property type="entry name" value="EamA_dom"/>
</dbReference>
<proteinExistence type="predicted"/>
<protein>
    <recommendedName>
        <fullName evidence="2">EamA domain-containing protein</fullName>
    </recommendedName>
</protein>